<keyword evidence="7 9" id="KW-0333">Golgi apparatus</keyword>
<dbReference type="InterPro" id="IPR005578">
    <property type="entry name" value="Yif1_fam"/>
</dbReference>
<evidence type="ECO:0000256" key="4">
    <source>
        <dbReference type="ARBA" id="ARBA00022824"/>
    </source>
</evidence>
<dbReference type="EMBL" id="KV453911">
    <property type="protein sequence ID" value="ODV80120.1"/>
    <property type="molecule type" value="Genomic_DNA"/>
</dbReference>
<feature type="transmembrane region" description="Helical" evidence="9">
    <location>
        <begin position="191"/>
        <end position="215"/>
    </location>
</feature>
<dbReference type="AlphaFoldDB" id="A0A1E4SKV2"/>
<feature type="transmembrane region" description="Helical" evidence="9">
    <location>
        <begin position="299"/>
        <end position="318"/>
    </location>
</feature>
<gene>
    <name evidence="11" type="ORF">CANTADRAFT_89704</name>
</gene>
<comment type="similarity">
    <text evidence="1 9">Belongs to the YIF1 family.</text>
</comment>
<keyword evidence="8 9" id="KW-0472">Membrane</keyword>
<dbReference type="PANTHER" id="PTHR14083">
    <property type="entry name" value="YIP1 INTERACTING FACTOR HOMOLOG YIF1 PROTEIN"/>
    <property type="match status" value="1"/>
</dbReference>
<feature type="transmembrane region" description="Helical" evidence="9">
    <location>
        <begin position="253"/>
        <end position="271"/>
    </location>
</feature>
<dbReference type="PANTHER" id="PTHR14083:SF0">
    <property type="entry name" value="YIP1D-INTERACTING FACTOR 1, ISOFORM C"/>
    <property type="match status" value="1"/>
</dbReference>
<name>A0A1E4SKV2_9ASCO</name>
<sequence>MYNPYGNSGGYQQGHPQQQAPGQQFDGQANLHHPQPQHPAFQAQYGQPGGVPGATGGQQASGYPSFLNDQAASIASQFAKSQFETSNQYLQQNFGSFFPGTGDIKYYFQVSNSYVLRKVLLIVFPYHNKNWNRLTASEVTGEATSGQNQFAPPNFDVNAPDLYIPLVSFVTYILLWASFQGLNGDFHPQVFGYLASQTLAFSFLDIAIFKIGLYLLNCSTQSSLWDLVSFSGYKYVSIIILLCWKHVIGNGWMTYYPVIFFLIINLSVFLMRSLKFMVLPNNVTGTSNSITTSQRRIRIQFLFVYSLIIQGLIILYMSR</sequence>
<feature type="compositionally biased region" description="Low complexity" evidence="10">
    <location>
        <begin position="13"/>
        <end position="46"/>
    </location>
</feature>
<dbReference type="Proteomes" id="UP000094285">
    <property type="component" value="Unassembled WGS sequence"/>
</dbReference>
<feature type="transmembrane region" description="Helical" evidence="9">
    <location>
        <begin position="227"/>
        <end position="247"/>
    </location>
</feature>
<feature type="compositionally biased region" description="Gly residues" evidence="10">
    <location>
        <begin position="47"/>
        <end position="56"/>
    </location>
</feature>
<dbReference type="STRING" id="984487.A0A1E4SKV2"/>
<dbReference type="GO" id="GO:0006888">
    <property type="term" value="P:endoplasmic reticulum to Golgi vesicle-mediated transport"/>
    <property type="evidence" value="ECO:0007669"/>
    <property type="project" value="UniProtKB-UniRule"/>
</dbReference>
<comment type="function">
    <text evidence="9">Has a role in transport between endoplasmic reticulum and Golgi.</text>
</comment>
<dbReference type="GeneID" id="30985733"/>
<evidence type="ECO:0000256" key="8">
    <source>
        <dbReference type="ARBA" id="ARBA00023136"/>
    </source>
</evidence>
<dbReference type="RefSeq" id="XP_020065242.1">
    <property type="nucleotide sequence ID" value="XM_020211597.1"/>
</dbReference>
<evidence type="ECO:0000256" key="6">
    <source>
        <dbReference type="ARBA" id="ARBA00022989"/>
    </source>
</evidence>
<dbReference type="Pfam" id="PF03878">
    <property type="entry name" value="YIF1"/>
    <property type="match status" value="1"/>
</dbReference>
<keyword evidence="5 9" id="KW-0653">Protein transport</keyword>
<feature type="region of interest" description="Disordered" evidence="10">
    <location>
        <begin position="1"/>
        <end position="62"/>
    </location>
</feature>
<evidence type="ECO:0000256" key="3">
    <source>
        <dbReference type="ARBA" id="ARBA00022692"/>
    </source>
</evidence>
<proteinExistence type="inferred from homology"/>
<evidence type="ECO:0000256" key="2">
    <source>
        <dbReference type="ARBA" id="ARBA00022448"/>
    </source>
</evidence>
<keyword evidence="3 9" id="KW-0812">Transmembrane</keyword>
<keyword evidence="6 9" id="KW-1133">Transmembrane helix</keyword>
<dbReference type="GO" id="GO:0000139">
    <property type="term" value="C:Golgi membrane"/>
    <property type="evidence" value="ECO:0007669"/>
    <property type="project" value="UniProtKB-SubCell"/>
</dbReference>
<dbReference type="GO" id="GO:0005789">
    <property type="term" value="C:endoplasmic reticulum membrane"/>
    <property type="evidence" value="ECO:0007669"/>
    <property type="project" value="UniProtKB-SubCell"/>
</dbReference>
<protein>
    <recommendedName>
        <fullName evidence="9">Protein YIF1</fullName>
    </recommendedName>
</protein>
<organism evidence="11 12">
    <name type="scientific">Suhomyces tanzawaensis NRRL Y-17324</name>
    <dbReference type="NCBI Taxonomy" id="984487"/>
    <lineage>
        <taxon>Eukaryota</taxon>
        <taxon>Fungi</taxon>
        <taxon>Dikarya</taxon>
        <taxon>Ascomycota</taxon>
        <taxon>Saccharomycotina</taxon>
        <taxon>Pichiomycetes</taxon>
        <taxon>Debaryomycetaceae</taxon>
        <taxon>Suhomyces</taxon>
    </lineage>
</organism>
<dbReference type="GO" id="GO:0005793">
    <property type="term" value="C:endoplasmic reticulum-Golgi intermediate compartment"/>
    <property type="evidence" value="ECO:0007669"/>
    <property type="project" value="UniProtKB-UniRule"/>
</dbReference>
<evidence type="ECO:0000256" key="1">
    <source>
        <dbReference type="ARBA" id="ARBA00009727"/>
    </source>
</evidence>
<evidence type="ECO:0000256" key="9">
    <source>
        <dbReference type="RuleBase" id="RU368073"/>
    </source>
</evidence>
<reference evidence="12" key="1">
    <citation type="submission" date="2016-05" db="EMBL/GenBank/DDBJ databases">
        <title>Comparative genomics of biotechnologically important yeasts.</title>
        <authorList>
            <consortium name="DOE Joint Genome Institute"/>
            <person name="Riley R."/>
            <person name="Haridas S."/>
            <person name="Wolfe K.H."/>
            <person name="Lopes M.R."/>
            <person name="Hittinger C.T."/>
            <person name="Goker M."/>
            <person name="Salamov A."/>
            <person name="Wisecaver J."/>
            <person name="Long T.M."/>
            <person name="Aerts A.L."/>
            <person name="Barry K."/>
            <person name="Choi C."/>
            <person name="Clum A."/>
            <person name="Coughlan A.Y."/>
            <person name="Deshpande S."/>
            <person name="Douglass A.P."/>
            <person name="Hanson S.J."/>
            <person name="Klenk H.-P."/>
            <person name="Labutti K."/>
            <person name="Lapidus A."/>
            <person name="Lindquist E."/>
            <person name="Lipzen A."/>
            <person name="Meier-Kolthoff J.P."/>
            <person name="Ohm R.A."/>
            <person name="Otillar R.P."/>
            <person name="Pangilinan J."/>
            <person name="Peng Y."/>
            <person name="Rokas A."/>
            <person name="Rosa C.A."/>
            <person name="Scheuner C."/>
            <person name="Sibirny A.A."/>
            <person name="Slot J.C."/>
            <person name="Stielow J.B."/>
            <person name="Sun H."/>
            <person name="Kurtzman C.P."/>
            <person name="Blackwell M."/>
            <person name="Grigoriev I.V."/>
            <person name="Jeffries T.W."/>
        </authorList>
    </citation>
    <scope>NUCLEOTIDE SEQUENCE [LARGE SCALE GENOMIC DNA]</scope>
    <source>
        <strain evidence="12">NRRL Y-17324</strain>
    </source>
</reference>
<comment type="subcellular location">
    <subcellularLocation>
        <location evidence="9">Endoplasmic reticulum membrane</location>
        <topology evidence="9">Multi-pass membrane protein</topology>
    </subcellularLocation>
    <subcellularLocation>
        <location evidence="9">Golgi apparatus membrane</location>
        <topology evidence="9">Multi-pass membrane protein</topology>
    </subcellularLocation>
</comment>
<keyword evidence="4 9" id="KW-0256">Endoplasmic reticulum</keyword>
<dbReference type="GO" id="GO:0015031">
    <property type="term" value="P:protein transport"/>
    <property type="evidence" value="ECO:0007669"/>
    <property type="project" value="UniProtKB-KW"/>
</dbReference>
<feature type="transmembrane region" description="Helical" evidence="9">
    <location>
        <begin position="162"/>
        <end position="179"/>
    </location>
</feature>
<evidence type="ECO:0000256" key="5">
    <source>
        <dbReference type="ARBA" id="ARBA00022927"/>
    </source>
</evidence>
<evidence type="ECO:0000313" key="12">
    <source>
        <dbReference type="Proteomes" id="UP000094285"/>
    </source>
</evidence>
<keyword evidence="2 9" id="KW-0813">Transport</keyword>
<dbReference type="OrthoDB" id="337750at2759"/>
<evidence type="ECO:0000313" key="11">
    <source>
        <dbReference type="EMBL" id="ODV80120.1"/>
    </source>
</evidence>
<keyword evidence="12" id="KW-1185">Reference proteome</keyword>
<dbReference type="GO" id="GO:0030134">
    <property type="term" value="C:COPII-coated ER to Golgi transport vesicle"/>
    <property type="evidence" value="ECO:0007669"/>
    <property type="project" value="EnsemblFungi"/>
</dbReference>
<evidence type="ECO:0000256" key="7">
    <source>
        <dbReference type="ARBA" id="ARBA00023034"/>
    </source>
</evidence>
<accession>A0A1E4SKV2</accession>
<evidence type="ECO:0000256" key="10">
    <source>
        <dbReference type="SAM" id="MobiDB-lite"/>
    </source>
</evidence>